<dbReference type="EMBL" id="FNSA01000003">
    <property type="protein sequence ID" value="SEC81210.1"/>
    <property type="molecule type" value="Genomic_DNA"/>
</dbReference>
<dbReference type="RefSeq" id="WP_068742761.1">
    <property type="nucleotide sequence ID" value="NZ_FNSA01000003.1"/>
</dbReference>
<reference evidence="2" key="1">
    <citation type="submission" date="2016-10" db="EMBL/GenBank/DDBJ databases">
        <authorList>
            <person name="Varghese N."/>
            <person name="Submissions S."/>
        </authorList>
    </citation>
    <scope>NUCLEOTIDE SEQUENCE [LARGE SCALE GENOMIC DNA]</scope>
    <source>
        <strain evidence="2">DSM 44234</strain>
    </source>
</reference>
<name>A0A1H4VK42_TSUTY</name>
<gene>
    <name evidence="1" type="ORF">SAMN04489793_3250</name>
</gene>
<dbReference type="STRING" id="57704.SAMN04489793_3250"/>
<organism evidence="1 2">
    <name type="scientific">Tsukamurella tyrosinosolvens</name>
    <dbReference type="NCBI Taxonomy" id="57704"/>
    <lineage>
        <taxon>Bacteria</taxon>
        <taxon>Bacillati</taxon>
        <taxon>Actinomycetota</taxon>
        <taxon>Actinomycetes</taxon>
        <taxon>Mycobacteriales</taxon>
        <taxon>Tsukamurellaceae</taxon>
        <taxon>Tsukamurella</taxon>
    </lineage>
</organism>
<proteinExistence type="predicted"/>
<evidence type="ECO:0000313" key="2">
    <source>
        <dbReference type="Proteomes" id="UP000182241"/>
    </source>
</evidence>
<dbReference type="Proteomes" id="UP000182241">
    <property type="component" value="Unassembled WGS sequence"/>
</dbReference>
<protein>
    <submittedName>
        <fullName evidence="1">Uncharacterized protein</fullName>
    </submittedName>
</protein>
<sequence length="66" mass="7148">MEDDLIPPIENPGPVSERFLEPFDAGDPDVTGPMPGSLLSCGCHVRRPDYEAVLCDEHLAELNGGR</sequence>
<evidence type="ECO:0000313" key="1">
    <source>
        <dbReference type="EMBL" id="SEC81210.1"/>
    </source>
</evidence>
<accession>A0A1H4VK42</accession>
<keyword evidence="2" id="KW-1185">Reference proteome</keyword>
<dbReference type="AlphaFoldDB" id="A0A1H4VK42"/>